<dbReference type="PANTHER" id="PTHR43391">
    <property type="entry name" value="RETINOL DEHYDROGENASE-RELATED"/>
    <property type="match status" value="1"/>
</dbReference>
<dbReference type="Gene3D" id="3.40.50.720">
    <property type="entry name" value="NAD(P)-binding Rossmann-like Domain"/>
    <property type="match status" value="1"/>
</dbReference>
<dbReference type="InterPro" id="IPR020904">
    <property type="entry name" value="Sc_DH/Rdtase_CS"/>
</dbReference>
<dbReference type="InterPro" id="IPR036291">
    <property type="entry name" value="NAD(P)-bd_dom_sf"/>
</dbReference>
<dbReference type="EMBL" id="BMCS01000002">
    <property type="protein sequence ID" value="GGF37415.1"/>
    <property type="molecule type" value="Genomic_DNA"/>
</dbReference>
<dbReference type="Proteomes" id="UP000632454">
    <property type="component" value="Unassembled WGS sequence"/>
</dbReference>
<dbReference type="InterPro" id="IPR002347">
    <property type="entry name" value="SDR_fam"/>
</dbReference>
<reference evidence="6" key="1">
    <citation type="journal article" date="2019" name="Int. J. Syst. Evol. Microbiol.">
        <title>The Global Catalogue of Microorganisms (GCM) 10K type strain sequencing project: providing services to taxonomists for standard genome sequencing and annotation.</title>
        <authorList>
            <consortium name="The Broad Institute Genomics Platform"/>
            <consortium name="The Broad Institute Genome Sequencing Center for Infectious Disease"/>
            <person name="Wu L."/>
            <person name="Ma J."/>
        </authorList>
    </citation>
    <scope>NUCLEOTIDE SEQUENCE [LARGE SCALE GENOMIC DNA]</scope>
    <source>
        <strain evidence="6">CCM 7855</strain>
    </source>
</reference>
<dbReference type="Pfam" id="PF00106">
    <property type="entry name" value="adh_short"/>
    <property type="match status" value="1"/>
</dbReference>
<dbReference type="RefSeq" id="WP_188491389.1">
    <property type="nucleotide sequence ID" value="NZ_BMCS01000002.1"/>
</dbReference>
<dbReference type="PRINTS" id="PR00080">
    <property type="entry name" value="SDRFAMILY"/>
</dbReference>
<comment type="similarity">
    <text evidence="1 3">Belongs to the short-chain dehydrogenases/reductases (SDR) family.</text>
</comment>
<comment type="caution">
    <text evidence="5">The sequence shown here is derived from an EMBL/GenBank/DDBJ whole genome shotgun (WGS) entry which is preliminary data.</text>
</comment>
<dbReference type="PRINTS" id="PR00081">
    <property type="entry name" value="GDHRDH"/>
</dbReference>
<dbReference type="SUPFAM" id="SSF51735">
    <property type="entry name" value="NAD(P)-binding Rossmann-fold domains"/>
    <property type="match status" value="1"/>
</dbReference>
<evidence type="ECO:0000256" key="1">
    <source>
        <dbReference type="ARBA" id="ARBA00006484"/>
    </source>
</evidence>
<evidence type="ECO:0000313" key="5">
    <source>
        <dbReference type="EMBL" id="GGF37415.1"/>
    </source>
</evidence>
<evidence type="ECO:0000256" key="3">
    <source>
        <dbReference type="RuleBase" id="RU000363"/>
    </source>
</evidence>
<accession>A0ABQ1V459</accession>
<dbReference type="InterPro" id="IPR057326">
    <property type="entry name" value="KR_dom"/>
</dbReference>
<dbReference type="SMART" id="SM00822">
    <property type="entry name" value="PKS_KR"/>
    <property type="match status" value="1"/>
</dbReference>
<evidence type="ECO:0000259" key="4">
    <source>
        <dbReference type="SMART" id="SM00822"/>
    </source>
</evidence>
<keyword evidence="2" id="KW-0560">Oxidoreductase</keyword>
<proteinExistence type="inferred from homology"/>
<sequence>MSTAPLAGQVLVITGGAGGLGAAAAGVAAGRGARVVLLDRDADALARAASTIPADVDTYVLDVTDPAACTRVVGEIVAAHGRIDVVWANAGVSVFGPVDSLAGGEWQRVIDVNLIGAHNIVRAALPAVLASRGYIAMTCSWASFAHQPGHSAYAAAKAGLEAFADSLRLELAGTGVDVGSFHPGWIDTAMVTGKLETQPAFAALLRALPGPFGSVSTVDAITPHLVSAIERRASRMIYPRVGWALLFVRAALQTSVFTRRSREVAPEIRRLSADA</sequence>
<name>A0ABQ1V459_9NOCA</name>
<keyword evidence="6" id="KW-1185">Reference proteome</keyword>
<gene>
    <name evidence="5" type="ORF">GCM10007298_36440</name>
</gene>
<dbReference type="PROSITE" id="PS00061">
    <property type="entry name" value="ADH_SHORT"/>
    <property type="match status" value="1"/>
</dbReference>
<evidence type="ECO:0000256" key="2">
    <source>
        <dbReference type="ARBA" id="ARBA00023002"/>
    </source>
</evidence>
<protein>
    <submittedName>
        <fullName evidence="5">Short-chain dehydrogenase</fullName>
    </submittedName>
</protein>
<organism evidence="5 6">
    <name type="scientific">Williamsia phyllosphaerae</name>
    <dbReference type="NCBI Taxonomy" id="885042"/>
    <lineage>
        <taxon>Bacteria</taxon>
        <taxon>Bacillati</taxon>
        <taxon>Actinomycetota</taxon>
        <taxon>Actinomycetes</taxon>
        <taxon>Mycobacteriales</taxon>
        <taxon>Nocardiaceae</taxon>
        <taxon>Williamsia</taxon>
    </lineage>
</organism>
<dbReference type="PANTHER" id="PTHR43391:SF94">
    <property type="entry name" value="OXIDOREDUCTASE-RELATED"/>
    <property type="match status" value="1"/>
</dbReference>
<evidence type="ECO:0000313" key="6">
    <source>
        <dbReference type="Proteomes" id="UP000632454"/>
    </source>
</evidence>
<feature type="domain" description="Ketoreductase" evidence="4">
    <location>
        <begin position="9"/>
        <end position="188"/>
    </location>
</feature>